<dbReference type="Pfam" id="PF10373">
    <property type="entry name" value="EST1_DNA_bind"/>
    <property type="match status" value="1"/>
</dbReference>
<dbReference type="AlphaFoldDB" id="T1G9B9"/>
<feature type="domain" description="Telomerase activating protein Est1-like N-terminal" evidence="3">
    <location>
        <begin position="53"/>
        <end position="168"/>
    </location>
</feature>
<gene>
    <name evidence="5" type="primary">20217666</name>
    <name evidence="4" type="ORF">HELRODRAFT_96415</name>
</gene>
<organism evidence="5 6">
    <name type="scientific">Helobdella robusta</name>
    <name type="common">Californian leech</name>
    <dbReference type="NCBI Taxonomy" id="6412"/>
    <lineage>
        <taxon>Eukaryota</taxon>
        <taxon>Metazoa</taxon>
        <taxon>Spiralia</taxon>
        <taxon>Lophotrochozoa</taxon>
        <taxon>Annelida</taxon>
        <taxon>Clitellata</taxon>
        <taxon>Hirudinea</taxon>
        <taxon>Rhynchobdellida</taxon>
        <taxon>Glossiphoniidae</taxon>
        <taxon>Helobdella</taxon>
    </lineage>
</organism>
<dbReference type="PANTHER" id="PTHR15696">
    <property type="entry name" value="SMG-7 SUPPRESSOR WITH MORPHOLOGICAL EFFECT ON GENITALIA PROTEIN 7"/>
    <property type="match status" value="1"/>
</dbReference>
<sequence>MSSIDLFKQAENLKLACNDTTKGPNEVWKSRQLLQEIYQTLLTTDLEFALDKKVEQDLWKYTFKKQISSLQCQGKDNKQGNLRKGEVQAGLNLFLKAASGFYLQLLQELTCWWKMDTPFNKQPYCIGIIKEYPPIRTSKKFAHLNSYMYICQDCLVHLGDISRYRDLIDQAQFYYKHAARLAPFNGQPYNQLAILEVQRGNKLSAVFYHMRGLALIHPFPVSEVNLMKFFNKISKDSYESRQKLASNEWISFFLQFHATIFLNLDLNKSEIRLNKILSTFNNNLESTSGFSGLQLIQICAINFYQCYCLAKRVATKSNDKKNAFNINQSGDSKKVSDVTGRSGCETDVTGRSGCQDHLVGNDGDESRTLKVLLSEDARGCSGSTDGEVRSNRWGLEGEVEDMIDDSFVFDEVRNIPHHGDHLDSTAHKERCVDARDVQYKKQLIMVTDLTVAILNQMLEKCCEAATTNEQNGCSEFNDFALETVFPSVKSCLEWLVINLEMLHDCTNVQTVGLWSANC</sequence>
<protein>
    <recommendedName>
        <fullName evidence="7">DNA/RNA-binding domain-containing protein</fullName>
    </recommendedName>
</protein>
<dbReference type="SUPFAM" id="SSF48452">
    <property type="entry name" value="TPR-like"/>
    <property type="match status" value="1"/>
</dbReference>
<dbReference type="GeneID" id="20217666"/>
<keyword evidence="6" id="KW-1185">Reference proteome</keyword>
<evidence type="ECO:0000259" key="3">
    <source>
        <dbReference type="Pfam" id="PF10374"/>
    </source>
</evidence>
<proteinExistence type="predicted"/>
<dbReference type="PANTHER" id="PTHR15696:SF5">
    <property type="entry name" value="NONSENSE-MEDIATED MRNA DECAY FACTOR SMG7"/>
    <property type="match status" value="1"/>
</dbReference>
<dbReference type="eggNOG" id="KOG2162">
    <property type="taxonomic scope" value="Eukaryota"/>
</dbReference>
<dbReference type="RefSeq" id="XP_009030567.1">
    <property type="nucleotide sequence ID" value="XM_009032319.1"/>
</dbReference>
<reference evidence="6" key="1">
    <citation type="submission" date="2012-12" db="EMBL/GenBank/DDBJ databases">
        <authorList>
            <person name="Hellsten U."/>
            <person name="Grimwood J."/>
            <person name="Chapman J.A."/>
            <person name="Shapiro H."/>
            <person name="Aerts A."/>
            <person name="Otillar R.P."/>
            <person name="Terry A.Y."/>
            <person name="Boore J.L."/>
            <person name="Simakov O."/>
            <person name="Marletaz F."/>
            <person name="Cho S.-J."/>
            <person name="Edsinger-Gonzales E."/>
            <person name="Havlak P."/>
            <person name="Kuo D.-H."/>
            <person name="Larsson T."/>
            <person name="Lv J."/>
            <person name="Arendt D."/>
            <person name="Savage R."/>
            <person name="Osoegawa K."/>
            <person name="de Jong P."/>
            <person name="Lindberg D.R."/>
            <person name="Seaver E.C."/>
            <person name="Weisblat D.A."/>
            <person name="Putnam N.H."/>
            <person name="Grigoriev I.V."/>
            <person name="Rokhsar D.S."/>
        </authorList>
    </citation>
    <scope>NUCLEOTIDE SEQUENCE</scope>
</reference>
<evidence type="ECO:0000256" key="1">
    <source>
        <dbReference type="ARBA" id="ARBA00023161"/>
    </source>
</evidence>
<dbReference type="Pfam" id="PF10374">
    <property type="entry name" value="EST1"/>
    <property type="match status" value="1"/>
</dbReference>
<dbReference type="HOGENOM" id="CLU_526070_0_0_1"/>
<dbReference type="GO" id="GO:0005697">
    <property type="term" value="C:telomerase holoenzyme complex"/>
    <property type="evidence" value="ECO:0000318"/>
    <property type="project" value="GO_Central"/>
</dbReference>
<dbReference type="EnsemblMetazoa" id="HelroT96415">
    <property type="protein sequence ID" value="HelroP96415"/>
    <property type="gene ID" value="HelroG96415"/>
</dbReference>
<dbReference type="CTD" id="20217666"/>
<dbReference type="InParanoid" id="T1G9B9"/>
<feature type="domain" description="DNA/RNA-binding" evidence="2">
    <location>
        <begin position="173"/>
        <end position="321"/>
    </location>
</feature>
<dbReference type="Gene3D" id="1.25.40.10">
    <property type="entry name" value="Tetratricopeptide repeat domain"/>
    <property type="match status" value="1"/>
</dbReference>
<dbReference type="STRING" id="6412.T1G9B9"/>
<dbReference type="GO" id="GO:0042162">
    <property type="term" value="F:telomeric DNA binding"/>
    <property type="evidence" value="ECO:0000318"/>
    <property type="project" value="GO_Central"/>
</dbReference>
<dbReference type="InterPro" id="IPR045153">
    <property type="entry name" value="Est1/Ebs1-like"/>
</dbReference>
<accession>T1G9B9</accession>
<dbReference type="EMBL" id="AMQM01002187">
    <property type="status" value="NOT_ANNOTATED_CDS"/>
    <property type="molecule type" value="Genomic_DNA"/>
</dbReference>
<evidence type="ECO:0000259" key="2">
    <source>
        <dbReference type="Pfam" id="PF10373"/>
    </source>
</evidence>
<evidence type="ECO:0000313" key="5">
    <source>
        <dbReference type="EnsemblMetazoa" id="HelroP96415"/>
    </source>
</evidence>
<dbReference type="InterPro" id="IPR019458">
    <property type="entry name" value="Est1-like_N"/>
</dbReference>
<keyword evidence="1" id="KW-0866">Nonsense-mediated mRNA decay</keyword>
<dbReference type="InterPro" id="IPR011990">
    <property type="entry name" value="TPR-like_helical_dom_sf"/>
</dbReference>
<dbReference type="InterPro" id="IPR018834">
    <property type="entry name" value="DNA/RNA-bd_Est1-type"/>
</dbReference>
<dbReference type="Proteomes" id="UP000015101">
    <property type="component" value="Unassembled WGS sequence"/>
</dbReference>
<name>T1G9B9_HELRO</name>
<dbReference type="GO" id="GO:0070034">
    <property type="term" value="F:telomerase RNA binding"/>
    <property type="evidence" value="ECO:0000318"/>
    <property type="project" value="GO_Central"/>
</dbReference>
<evidence type="ECO:0008006" key="7">
    <source>
        <dbReference type="Google" id="ProtNLM"/>
    </source>
</evidence>
<reference evidence="5" key="3">
    <citation type="submission" date="2015-06" db="UniProtKB">
        <authorList>
            <consortium name="EnsemblMetazoa"/>
        </authorList>
    </citation>
    <scope>IDENTIFICATION</scope>
</reference>
<dbReference type="GO" id="GO:0000184">
    <property type="term" value="P:nuclear-transcribed mRNA catabolic process, nonsense-mediated decay"/>
    <property type="evidence" value="ECO:0000318"/>
    <property type="project" value="GO_Central"/>
</dbReference>
<dbReference type="OrthoDB" id="69928at2759"/>
<dbReference type="KEGG" id="hro:HELRODRAFT_96415"/>
<evidence type="ECO:0000313" key="6">
    <source>
        <dbReference type="Proteomes" id="UP000015101"/>
    </source>
</evidence>
<evidence type="ECO:0000313" key="4">
    <source>
        <dbReference type="EMBL" id="ESN91761.1"/>
    </source>
</evidence>
<dbReference type="EMBL" id="KB097700">
    <property type="protein sequence ID" value="ESN91761.1"/>
    <property type="molecule type" value="Genomic_DNA"/>
</dbReference>
<reference evidence="4 6" key="2">
    <citation type="journal article" date="2013" name="Nature">
        <title>Insights into bilaterian evolution from three spiralian genomes.</title>
        <authorList>
            <person name="Simakov O."/>
            <person name="Marletaz F."/>
            <person name="Cho S.J."/>
            <person name="Edsinger-Gonzales E."/>
            <person name="Havlak P."/>
            <person name="Hellsten U."/>
            <person name="Kuo D.H."/>
            <person name="Larsson T."/>
            <person name="Lv J."/>
            <person name="Arendt D."/>
            <person name="Savage R."/>
            <person name="Osoegawa K."/>
            <person name="de Jong P."/>
            <person name="Grimwood J."/>
            <person name="Chapman J.A."/>
            <person name="Shapiro H."/>
            <person name="Aerts A."/>
            <person name="Otillar R.P."/>
            <person name="Terry A.Y."/>
            <person name="Boore J.L."/>
            <person name="Grigoriev I.V."/>
            <person name="Lindberg D.R."/>
            <person name="Seaver E.C."/>
            <person name="Weisblat D.A."/>
            <person name="Putnam N.H."/>
            <person name="Rokhsar D.S."/>
        </authorList>
    </citation>
    <scope>NUCLEOTIDE SEQUENCE</scope>
</reference>